<name>A0A9J6GHH4_HAELO</name>
<evidence type="ECO:0000256" key="2">
    <source>
        <dbReference type="ARBA" id="ARBA00006676"/>
    </source>
</evidence>
<evidence type="ECO:0000256" key="6">
    <source>
        <dbReference type="ARBA" id="ARBA00022833"/>
    </source>
</evidence>
<dbReference type="PANTHER" id="PTHR11409">
    <property type="entry name" value="ADENOSINE DEAMINASE"/>
    <property type="match status" value="1"/>
</dbReference>
<proteinExistence type="inferred from homology"/>
<dbReference type="GO" id="GO:0060169">
    <property type="term" value="P:negative regulation of adenosine receptor signaling pathway"/>
    <property type="evidence" value="ECO:0007669"/>
    <property type="project" value="TreeGrafter"/>
</dbReference>
<evidence type="ECO:0000313" key="9">
    <source>
        <dbReference type="Proteomes" id="UP000821853"/>
    </source>
</evidence>
<dbReference type="GO" id="GO:0009897">
    <property type="term" value="C:external side of plasma membrane"/>
    <property type="evidence" value="ECO:0007669"/>
    <property type="project" value="TreeGrafter"/>
</dbReference>
<dbReference type="Gene3D" id="3.20.20.140">
    <property type="entry name" value="Metal-dependent hydrolases"/>
    <property type="match status" value="2"/>
</dbReference>
<dbReference type="InterPro" id="IPR032466">
    <property type="entry name" value="Metal_Hydrolase"/>
</dbReference>
<dbReference type="AlphaFoldDB" id="A0A9J6GHH4"/>
<protein>
    <recommendedName>
        <fullName evidence="3">adenosine deaminase</fullName>
        <ecNumber evidence="3">3.5.4.4</ecNumber>
    </recommendedName>
</protein>
<evidence type="ECO:0000259" key="7">
    <source>
        <dbReference type="Pfam" id="PF00962"/>
    </source>
</evidence>
<keyword evidence="4" id="KW-0479">Metal-binding</keyword>
<dbReference type="OrthoDB" id="272271at2759"/>
<gene>
    <name evidence="8" type="ORF">HPB48_005561</name>
</gene>
<evidence type="ECO:0000313" key="8">
    <source>
        <dbReference type="EMBL" id="KAH9374241.1"/>
    </source>
</evidence>
<dbReference type="EMBL" id="JABSTR010000006">
    <property type="protein sequence ID" value="KAH9374241.1"/>
    <property type="molecule type" value="Genomic_DNA"/>
</dbReference>
<evidence type="ECO:0000256" key="1">
    <source>
        <dbReference type="ARBA" id="ARBA00001947"/>
    </source>
</evidence>
<dbReference type="PANTHER" id="PTHR11409:SF43">
    <property type="entry name" value="ADENOSINE DEAMINASE"/>
    <property type="match status" value="1"/>
</dbReference>
<dbReference type="EC" id="3.5.4.4" evidence="3"/>
<dbReference type="GO" id="GO:0006154">
    <property type="term" value="P:adenosine catabolic process"/>
    <property type="evidence" value="ECO:0007669"/>
    <property type="project" value="TreeGrafter"/>
</dbReference>
<dbReference type="GO" id="GO:0004000">
    <property type="term" value="F:adenosine deaminase activity"/>
    <property type="evidence" value="ECO:0007669"/>
    <property type="project" value="UniProtKB-ARBA"/>
</dbReference>
<dbReference type="GO" id="GO:0043103">
    <property type="term" value="P:hypoxanthine salvage"/>
    <property type="evidence" value="ECO:0007669"/>
    <property type="project" value="TreeGrafter"/>
</dbReference>
<dbReference type="GO" id="GO:0046103">
    <property type="term" value="P:inosine biosynthetic process"/>
    <property type="evidence" value="ECO:0007669"/>
    <property type="project" value="TreeGrafter"/>
</dbReference>
<keyword evidence="9" id="KW-1185">Reference proteome</keyword>
<keyword evidence="6" id="KW-0862">Zinc</keyword>
<accession>A0A9J6GHH4</accession>
<organism evidence="8 9">
    <name type="scientific">Haemaphysalis longicornis</name>
    <name type="common">Bush tick</name>
    <dbReference type="NCBI Taxonomy" id="44386"/>
    <lineage>
        <taxon>Eukaryota</taxon>
        <taxon>Metazoa</taxon>
        <taxon>Ecdysozoa</taxon>
        <taxon>Arthropoda</taxon>
        <taxon>Chelicerata</taxon>
        <taxon>Arachnida</taxon>
        <taxon>Acari</taxon>
        <taxon>Parasitiformes</taxon>
        <taxon>Ixodida</taxon>
        <taxon>Ixodoidea</taxon>
        <taxon>Ixodidae</taxon>
        <taxon>Haemaphysalinae</taxon>
        <taxon>Haemaphysalis</taxon>
    </lineage>
</organism>
<keyword evidence="5" id="KW-0378">Hydrolase</keyword>
<reference evidence="8 9" key="1">
    <citation type="journal article" date="2020" name="Cell">
        <title>Large-Scale Comparative Analyses of Tick Genomes Elucidate Their Genetic Diversity and Vector Capacities.</title>
        <authorList>
            <consortium name="Tick Genome and Microbiome Consortium (TIGMIC)"/>
            <person name="Jia N."/>
            <person name="Wang J."/>
            <person name="Shi W."/>
            <person name="Du L."/>
            <person name="Sun Y."/>
            <person name="Zhan W."/>
            <person name="Jiang J.F."/>
            <person name="Wang Q."/>
            <person name="Zhang B."/>
            <person name="Ji P."/>
            <person name="Bell-Sakyi L."/>
            <person name="Cui X.M."/>
            <person name="Yuan T.T."/>
            <person name="Jiang B.G."/>
            <person name="Yang W.F."/>
            <person name="Lam T.T."/>
            <person name="Chang Q.C."/>
            <person name="Ding S.J."/>
            <person name="Wang X.J."/>
            <person name="Zhu J.G."/>
            <person name="Ruan X.D."/>
            <person name="Zhao L."/>
            <person name="Wei J.T."/>
            <person name="Ye R.Z."/>
            <person name="Que T.C."/>
            <person name="Du C.H."/>
            <person name="Zhou Y.H."/>
            <person name="Cheng J.X."/>
            <person name="Dai P.F."/>
            <person name="Guo W.B."/>
            <person name="Han X.H."/>
            <person name="Huang E.J."/>
            <person name="Li L.F."/>
            <person name="Wei W."/>
            <person name="Gao Y.C."/>
            <person name="Liu J.Z."/>
            <person name="Shao H.Z."/>
            <person name="Wang X."/>
            <person name="Wang C.C."/>
            <person name="Yang T.C."/>
            <person name="Huo Q.B."/>
            <person name="Li W."/>
            <person name="Chen H.Y."/>
            <person name="Chen S.E."/>
            <person name="Zhou L.G."/>
            <person name="Ni X.B."/>
            <person name="Tian J.H."/>
            <person name="Sheng Y."/>
            <person name="Liu T."/>
            <person name="Pan Y.S."/>
            <person name="Xia L.Y."/>
            <person name="Li J."/>
            <person name="Zhao F."/>
            <person name="Cao W.C."/>
        </authorList>
    </citation>
    <scope>NUCLEOTIDE SEQUENCE [LARGE SCALE GENOMIC DNA]</scope>
    <source>
        <strain evidence="8">HaeL-2018</strain>
    </source>
</reference>
<evidence type="ECO:0000256" key="3">
    <source>
        <dbReference type="ARBA" id="ARBA00012784"/>
    </source>
</evidence>
<evidence type="ECO:0000256" key="4">
    <source>
        <dbReference type="ARBA" id="ARBA00022723"/>
    </source>
</evidence>
<comment type="caution">
    <text evidence="8">The sequence shown here is derived from an EMBL/GenBank/DDBJ whole genome shotgun (WGS) entry which is preliminary data.</text>
</comment>
<dbReference type="GO" id="GO:0005829">
    <property type="term" value="C:cytosol"/>
    <property type="evidence" value="ECO:0007669"/>
    <property type="project" value="TreeGrafter"/>
</dbReference>
<feature type="domain" description="Adenosine deaminase" evidence="7">
    <location>
        <begin position="8"/>
        <end position="77"/>
    </location>
</feature>
<dbReference type="VEuPathDB" id="VectorBase:HLOH_041531"/>
<dbReference type="SUPFAM" id="SSF51556">
    <property type="entry name" value="Metallo-dependent hydrolases"/>
    <property type="match status" value="1"/>
</dbReference>
<feature type="domain" description="Adenosine deaminase" evidence="7">
    <location>
        <begin position="82"/>
        <end position="140"/>
    </location>
</feature>
<evidence type="ECO:0000256" key="5">
    <source>
        <dbReference type="ARBA" id="ARBA00022801"/>
    </source>
</evidence>
<dbReference type="Proteomes" id="UP000821853">
    <property type="component" value="Chromosome 4"/>
</dbReference>
<dbReference type="Pfam" id="PF00962">
    <property type="entry name" value="A_deaminase"/>
    <property type="match status" value="2"/>
</dbReference>
<sequence>MFICRGDLEAIERIAYELCEDQARDAVAYFETRFSPHLFASEEKNVTPGLVIQAVSRGLERGQADFNIKARSILCAVLSRDGESGDYSSVRDAMVELDCSRVGHGYRVFQDTTGNTYKMAQDRDLHFEVCPYSSILTGACPLDSKKHAIVK</sequence>
<dbReference type="InterPro" id="IPR001365">
    <property type="entry name" value="A_deaminase_dom"/>
</dbReference>
<dbReference type="GO" id="GO:0046872">
    <property type="term" value="F:metal ion binding"/>
    <property type="evidence" value="ECO:0007669"/>
    <property type="project" value="UniProtKB-KW"/>
</dbReference>
<comment type="cofactor">
    <cofactor evidence="1">
        <name>Zn(2+)</name>
        <dbReference type="ChEBI" id="CHEBI:29105"/>
    </cofactor>
</comment>
<comment type="similarity">
    <text evidence="2">Belongs to the metallo-dependent hydrolases superfamily. Adenosine and AMP deaminases family.</text>
</comment>
<dbReference type="InterPro" id="IPR006330">
    <property type="entry name" value="Ado/ade_deaminase"/>
</dbReference>